<dbReference type="Proteomes" id="UP000579945">
    <property type="component" value="Unassembled WGS sequence"/>
</dbReference>
<proteinExistence type="inferred from homology"/>
<dbReference type="AlphaFoldDB" id="A0A7W5V8G4"/>
<evidence type="ECO:0000256" key="2">
    <source>
        <dbReference type="ARBA" id="ARBA00022729"/>
    </source>
</evidence>
<dbReference type="RefSeq" id="WP_183646771.1">
    <property type="nucleotide sequence ID" value="NZ_JACIBV010000001.1"/>
</dbReference>
<evidence type="ECO:0000256" key="3">
    <source>
        <dbReference type="ARBA" id="ARBA00022801"/>
    </source>
</evidence>
<dbReference type="PANTHER" id="PTHR43248:SF29">
    <property type="entry name" value="TRIPEPTIDYL AMINOPEPTIDASE"/>
    <property type="match status" value="1"/>
</dbReference>
<protein>
    <submittedName>
        <fullName evidence="6">Pimeloyl-ACP methyl ester carboxylesterase</fullName>
    </submittedName>
</protein>
<keyword evidence="7" id="KW-1185">Reference proteome</keyword>
<feature type="chain" id="PRO_5039408424" evidence="4">
    <location>
        <begin position="21"/>
        <end position="515"/>
    </location>
</feature>
<dbReference type="InterPro" id="IPR051601">
    <property type="entry name" value="Serine_prot/Carboxylest_S33"/>
</dbReference>
<dbReference type="GO" id="GO:0016787">
    <property type="term" value="F:hydrolase activity"/>
    <property type="evidence" value="ECO:0007669"/>
    <property type="project" value="UniProtKB-KW"/>
</dbReference>
<dbReference type="InterPro" id="IPR029058">
    <property type="entry name" value="AB_hydrolase_fold"/>
</dbReference>
<dbReference type="EMBL" id="JACIBV010000001">
    <property type="protein sequence ID" value="MBB3726900.1"/>
    <property type="molecule type" value="Genomic_DNA"/>
</dbReference>
<feature type="signal peptide" evidence="4">
    <location>
        <begin position="1"/>
        <end position="20"/>
    </location>
</feature>
<comment type="similarity">
    <text evidence="1">Belongs to the peptidase S33 family.</text>
</comment>
<dbReference type="SUPFAM" id="SSF53474">
    <property type="entry name" value="alpha/beta-Hydrolases"/>
    <property type="match status" value="1"/>
</dbReference>
<keyword evidence="3" id="KW-0378">Hydrolase</keyword>
<organism evidence="6 7">
    <name type="scientific">Nonomuraea dietziae</name>
    <dbReference type="NCBI Taxonomy" id="65515"/>
    <lineage>
        <taxon>Bacteria</taxon>
        <taxon>Bacillati</taxon>
        <taxon>Actinomycetota</taxon>
        <taxon>Actinomycetes</taxon>
        <taxon>Streptosporangiales</taxon>
        <taxon>Streptosporangiaceae</taxon>
        <taxon>Nonomuraea</taxon>
    </lineage>
</organism>
<dbReference type="PANTHER" id="PTHR43248">
    <property type="entry name" value="2-SUCCINYL-6-HYDROXY-2,4-CYCLOHEXADIENE-1-CARBOXYLATE SYNTHASE"/>
    <property type="match status" value="1"/>
</dbReference>
<evidence type="ECO:0000256" key="1">
    <source>
        <dbReference type="ARBA" id="ARBA00010088"/>
    </source>
</evidence>
<reference evidence="6 7" key="1">
    <citation type="submission" date="2020-08" db="EMBL/GenBank/DDBJ databases">
        <title>Sequencing the genomes of 1000 actinobacteria strains.</title>
        <authorList>
            <person name="Klenk H.-P."/>
        </authorList>
    </citation>
    <scope>NUCLEOTIDE SEQUENCE [LARGE SCALE GENOMIC DNA]</scope>
    <source>
        <strain evidence="6 7">DSM 44320</strain>
    </source>
</reference>
<evidence type="ECO:0000313" key="6">
    <source>
        <dbReference type="EMBL" id="MBB3726900.1"/>
    </source>
</evidence>
<gene>
    <name evidence="6" type="ORF">FHR33_002760</name>
</gene>
<dbReference type="PROSITE" id="PS51257">
    <property type="entry name" value="PROKAR_LIPOPROTEIN"/>
    <property type="match status" value="1"/>
</dbReference>
<name>A0A7W5V8G4_9ACTN</name>
<dbReference type="Gene3D" id="3.40.50.1820">
    <property type="entry name" value="alpha/beta hydrolase"/>
    <property type="match status" value="1"/>
</dbReference>
<comment type="caution">
    <text evidence="6">The sequence shown here is derived from an EMBL/GenBank/DDBJ whole genome shotgun (WGS) entry which is preliminary data.</text>
</comment>
<evidence type="ECO:0000256" key="4">
    <source>
        <dbReference type="SAM" id="SignalP"/>
    </source>
</evidence>
<dbReference type="GeneID" id="95389233"/>
<dbReference type="Pfam" id="PF08386">
    <property type="entry name" value="Abhydrolase_4"/>
    <property type="match status" value="1"/>
</dbReference>
<feature type="domain" description="Peptidase S33 tripeptidyl aminopeptidase-like C-terminal" evidence="5">
    <location>
        <begin position="414"/>
        <end position="513"/>
    </location>
</feature>
<evidence type="ECO:0000313" key="7">
    <source>
        <dbReference type="Proteomes" id="UP000579945"/>
    </source>
</evidence>
<sequence length="515" mass="53166">MRWTLITVTVTAGLSISLVACGTSAGTSAGATPSGSASASGSEPGAAPAGKIAWGACTDLRRPGGDSPATPAATMQCGKLAVPLDYGKPDGETLDLALIRIPATGPGQRIGSLVFNFGGPGASGVDTMAQAAKAFGTLGARYDLVSFDPRGVQRSRGVTCGTGAQMDSYVSLNTLPANAETRDKNEAAMREFAQLCEKDSGEVLPYVGTVNAAQDLDRMRVALGDAKLNYFGMSYGTQLGAVYATKFPKNVGRTVLDAPLDPSVTFYQRTMAQTKGFQQAYESFLKACVAEGCELGPDTATASSKIDRLMDRSVAAPLQVGDRLLTQGLASTAVAAALYSKLTWPFLENAVASALKGDGGALLYLADTYTGRKPDGSYSTEMSSFPAITCVDTAERPSEEELVRTEEAALKISPLFGNAGAGSMCSVWPVPGSDEARKVDATGSGPILVVAGKGDPATPYQWGPKLTEQLKTATLLTYEGEGHGSYLSGSRCVAGAVNAYLLEGKMPDSGASCPA</sequence>
<keyword evidence="2 4" id="KW-0732">Signal</keyword>
<evidence type="ECO:0000259" key="5">
    <source>
        <dbReference type="Pfam" id="PF08386"/>
    </source>
</evidence>
<accession>A0A7W5V8G4</accession>
<dbReference type="InterPro" id="IPR013595">
    <property type="entry name" value="Pept_S33_TAP-like_C"/>
</dbReference>